<reference evidence="2 3" key="1">
    <citation type="submission" date="2019-12" db="EMBL/GenBank/DDBJ databases">
        <title>Genome sequencing and assembly of endphytes of Porphyra tenera.</title>
        <authorList>
            <person name="Park J.M."/>
            <person name="Shin R."/>
            <person name="Jo S.H."/>
        </authorList>
    </citation>
    <scope>NUCLEOTIDE SEQUENCE [LARGE SCALE GENOMIC DNA]</scope>
    <source>
        <strain evidence="2 3">GPM3</strain>
    </source>
</reference>
<dbReference type="EMBL" id="CP054580">
    <property type="protein sequence ID" value="QKS23545.1"/>
    <property type="molecule type" value="Genomic_DNA"/>
</dbReference>
<dbReference type="RefSeq" id="WP_022523422.1">
    <property type="nucleotide sequence ID" value="NZ_CP054580.1"/>
</dbReference>
<dbReference type="AlphaFoldDB" id="A0AAP9NL30"/>
<accession>A0AAP9NL30</accession>
<sequence length="351" mass="40386">MKTRKIFIDTQAFMQQGFKFEGSVLNRIKKLGRSNLIEIYLSEVVKREVSSKISEKIKEAKKKSSDFIKELSILESETPKEVIDFINLVEKHDLQELALSKWNKFIEDSKAIILDPNDICNIELLSLYFDGKYPFSDGKKKNEFPDAISTLSLKAKMSQPDDLVYVISNDGDLKGFCEKEANFINLSQLSEFLDLYNRAEERLTNIVHEYVDNEIDWISENIKEAFLNSGFTFSANYEAEVDNVIVTGITTHEIDVIEIEEGRVIIGVRCEITCTADISGPDYDTAMWDSEDKEYIFLEYFNANMSFDDVYDISIELFFDEEQGEFTDISSVEFDVGSDIDLYIDDGFPYK</sequence>
<evidence type="ECO:0000313" key="2">
    <source>
        <dbReference type="EMBL" id="QKS23545.1"/>
    </source>
</evidence>
<dbReference type="InterPro" id="IPR032557">
    <property type="entry name" value="DUF4935"/>
</dbReference>
<evidence type="ECO:0000313" key="3">
    <source>
        <dbReference type="Proteomes" id="UP000509761"/>
    </source>
</evidence>
<dbReference type="Proteomes" id="UP000509761">
    <property type="component" value="Chromosome"/>
</dbReference>
<gene>
    <name evidence="2" type="ORF">FX987_01304</name>
</gene>
<evidence type="ECO:0000259" key="1">
    <source>
        <dbReference type="Pfam" id="PF16289"/>
    </source>
</evidence>
<proteinExistence type="predicted"/>
<name>A0AAP9NL30_9GAMM</name>
<protein>
    <recommendedName>
        <fullName evidence="1">DUF4935 domain-containing protein</fullName>
    </recommendedName>
</protein>
<dbReference type="Pfam" id="PF16289">
    <property type="entry name" value="PIN_12"/>
    <property type="match status" value="1"/>
</dbReference>
<organism evidence="2 3">
    <name type="scientific">Vreelandella titanicae</name>
    <dbReference type="NCBI Taxonomy" id="664683"/>
    <lineage>
        <taxon>Bacteria</taxon>
        <taxon>Pseudomonadati</taxon>
        <taxon>Pseudomonadota</taxon>
        <taxon>Gammaproteobacteria</taxon>
        <taxon>Oceanospirillales</taxon>
        <taxon>Halomonadaceae</taxon>
        <taxon>Vreelandella</taxon>
    </lineage>
</organism>
<feature type="domain" description="DUF4935" evidence="1">
    <location>
        <begin position="6"/>
        <end position="172"/>
    </location>
</feature>
<keyword evidence="3" id="KW-1185">Reference proteome</keyword>